<proteinExistence type="predicted"/>
<dbReference type="RefSeq" id="XP_037197129.1">
    <property type="nucleotide sequence ID" value="XM_037330796.1"/>
</dbReference>
<dbReference type="AlphaFoldDB" id="A0A8H6B2J0"/>
<evidence type="ECO:0000313" key="1">
    <source>
        <dbReference type="EMBL" id="KAF5878184.1"/>
    </source>
</evidence>
<dbReference type="EMBL" id="JABFCT010000002">
    <property type="protein sequence ID" value="KAF5878184.1"/>
    <property type="molecule type" value="Genomic_DNA"/>
</dbReference>
<sequence length="64" mass="7058">MKAYLVLGKSHVLGISISVYGLGLRKTIVQVRHPHLSPSYTCNLQAAVDAAYNRPYLSSPEFLL</sequence>
<dbReference type="GeneID" id="59254488"/>
<reference evidence="1 2" key="1">
    <citation type="journal article" date="2020" name="Phytopathology">
        <title>A high-quality genome resource of Botrytis fragariae, a new and rapidly spreading fungal pathogen causing strawberry gray mold in the U.S.A.</title>
        <authorList>
            <person name="Wu Y."/>
            <person name="Saski C.A."/>
            <person name="Schnabel G."/>
            <person name="Xiao S."/>
            <person name="Hu M."/>
        </authorList>
    </citation>
    <scope>NUCLEOTIDE SEQUENCE [LARGE SCALE GENOMIC DNA]</scope>
    <source>
        <strain evidence="1 2">BVB16</strain>
    </source>
</reference>
<comment type="caution">
    <text evidence="1">The sequence shown here is derived from an EMBL/GenBank/DDBJ whole genome shotgun (WGS) entry which is preliminary data.</text>
</comment>
<gene>
    <name evidence="1" type="ORF">Bfra_000349</name>
</gene>
<protein>
    <submittedName>
        <fullName evidence="1">Uncharacterized protein</fullName>
    </submittedName>
</protein>
<accession>A0A8H6B2J0</accession>
<evidence type="ECO:0000313" key="2">
    <source>
        <dbReference type="Proteomes" id="UP000531561"/>
    </source>
</evidence>
<keyword evidence="2" id="KW-1185">Reference proteome</keyword>
<organism evidence="1 2">
    <name type="scientific">Botrytis fragariae</name>
    <dbReference type="NCBI Taxonomy" id="1964551"/>
    <lineage>
        <taxon>Eukaryota</taxon>
        <taxon>Fungi</taxon>
        <taxon>Dikarya</taxon>
        <taxon>Ascomycota</taxon>
        <taxon>Pezizomycotina</taxon>
        <taxon>Leotiomycetes</taxon>
        <taxon>Helotiales</taxon>
        <taxon>Sclerotiniaceae</taxon>
        <taxon>Botrytis</taxon>
    </lineage>
</organism>
<name>A0A8H6B2J0_9HELO</name>
<dbReference type="Proteomes" id="UP000531561">
    <property type="component" value="Unassembled WGS sequence"/>
</dbReference>